<evidence type="ECO:0000313" key="3">
    <source>
        <dbReference type="Proteomes" id="UP000294743"/>
    </source>
</evidence>
<dbReference type="Pfam" id="PF09903">
    <property type="entry name" value="DUF2130"/>
    <property type="match status" value="1"/>
</dbReference>
<reference evidence="2 3" key="1">
    <citation type="submission" date="2019-03" db="EMBL/GenBank/DDBJ databases">
        <title>Genomic Encyclopedia of Type Strains, Phase IV (KMG-IV): sequencing the most valuable type-strain genomes for metagenomic binning, comparative biology and taxonomic classification.</title>
        <authorList>
            <person name="Goeker M."/>
        </authorList>
    </citation>
    <scope>NUCLEOTIDE SEQUENCE [LARGE SCALE GENOMIC DNA]</scope>
    <source>
        <strain evidence="2 3">DSM 28867</strain>
    </source>
</reference>
<organism evidence="2 3">
    <name type="scientific">Breznakia blatticola</name>
    <dbReference type="NCBI Taxonomy" id="1754012"/>
    <lineage>
        <taxon>Bacteria</taxon>
        <taxon>Bacillati</taxon>
        <taxon>Bacillota</taxon>
        <taxon>Erysipelotrichia</taxon>
        <taxon>Erysipelotrichales</taxon>
        <taxon>Erysipelotrichaceae</taxon>
        <taxon>Breznakia</taxon>
    </lineage>
</organism>
<evidence type="ECO:0008006" key="4">
    <source>
        <dbReference type="Google" id="ProtNLM"/>
    </source>
</evidence>
<evidence type="ECO:0000256" key="1">
    <source>
        <dbReference type="SAM" id="Coils"/>
    </source>
</evidence>
<comment type="caution">
    <text evidence="2">The sequence shown here is derived from an EMBL/GenBank/DDBJ whole genome shotgun (WGS) entry which is preliminary data.</text>
</comment>
<dbReference type="Proteomes" id="UP000294743">
    <property type="component" value="Unassembled WGS sequence"/>
</dbReference>
<evidence type="ECO:0000313" key="2">
    <source>
        <dbReference type="EMBL" id="TDW11053.1"/>
    </source>
</evidence>
<sequence>MHNIQCPHCHKTFALDDAGYADILKQVKDKEFTQELHEKLEQLEKQHQQDLDLANEKAKGTLRQELSKKEQELLDLQSKIDASAQEKELAVHKAQQEMQEQIANQQAKISELQAKSEALDKEKEYAIKDALSDKDKELLELKNKLHALELENQNKLEKVQHEVALKERESELEKQTLKETYELQLRLKQEEVETYKDFKARQSTKMIGESLEQYCENEFNKIRATAFPSAQFGKDNLAVEGTKGDYIYREFDDMGNEVISIMFEMKNEADQTTTKKKNTDHLKKLDSDRTKKNCEYAVLVSMLEMDNDFYNNGIVDMSYEYPKMYVIRPQFFIPLIGLLRNAALNTLTYKQEVAQMRAQNIDITNFESELDAFKDAFGKNYERASKRFKDAIDGIDKTIKQLEKTKDALLSSENNLRLANNKANDLTVKKLTHGNPTMKAKFDELKREDN</sequence>
<keyword evidence="3" id="KW-1185">Reference proteome</keyword>
<accession>A0A4R7Z8J7</accession>
<feature type="coiled-coil region" evidence="1">
    <location>
        <begin position="395"/>
        <end position="422"/>
    </location>
</feature>
<dbReference type="OrthoDB" id="3224137at2"/>
<proteinExistence type="predicted"/>
<dbReference type="EMBL" id="SODD01000054">
    <property type="protein sequence ID" value="TDW11053.1"/>
    <property type="molecule type" value="Genomic_DNA"/>
</dbReference>
<name>A0A4R7Z8J7_9FIRM</name>
<dbReference type="RefSeq" id="WP_134171203.1">
    <property type="nucleotide sequence ID" value="NZ_SODD01000054.1"/>
</dbReference>
<keyword evidence="1" id="KW-0175">Coiled coil</keyword>
<dbReference type="PIRSF" id="PIRSF005850">
    <property type="entry name" value="UCP005850"/>
    <property type="match status" value="1"/>
</dbReference>
<protein>
    <recommendedName>
        <fullName evidence="4">DUF2130 domain-containing protein</fullName>
    </recommendedName>
</protein>
<dbReference type="InterPro" id="IPR019219">
    <property type="entry name" value="DUF2130"/>
</dbReference>
<gene>
    <name evidence="2" type="ORF">EDD63_1541</name>
</gene>
<dbReference type="AlphaFoldDB" id="A0A4R7Z8J7"/>
<feature type="coiled-coil region" evidence="1">
    <location>
        <begin position="30"/>
        <end position="158"/>
    </location>
</feature>